<dbReference type="GO" id="GO:0008168">
    <property type="term" value="F:methyltransferase activity"/>
    <property type="evidence" value="ECO:0007669"/>
    <property type="project" value="UniProtKB-KW"/>
</dbReference>
<feature type="binding site" evidence="9 10">
    <location>
        <position position="271"/>
    </location>
    <ligand>
        <name>S-adenosyl-L-methionine</name>
        <dbReference type="ChEBI" id="CHEBI:59789"/>
    </ligand>
</feature>
<dbReference type="CDD" id="cd02440">
    <property type="entry name" value="AdoMet_MTases"/>
    <property type="match status" value="1"/>
</dbReference>
<feature type="active site" evidence="11">
    <location>
        <position position="397"/>
    </location>
</feature>
<comment type="function">
    <text evidence="9">Catalyzes the formation of 5-methyl-uridine at position 1939 (m5U1939) in 23S rRNA.</text>
</comment>
<organism evidence="14 15">
    <name type="scientific">Vogesella amnigena</name>
    <dbReference type="NCBI Taxonomy" id="1507449"/>
    <lineage>
        <taxon>Bacteria</taxon>
        <taxon>Pseudomonadati</taxon>
        <taxon>Pseudomonadota</taxon>
        <taxon>Betaproteobacteria</taxon>
        <taxon>Neisseriales</taxon>
        <taxon>Chromobacteriaceae</taxon>
        <taxon>Vogesella</taxon>
    </lineage>
</organism>
<dbReference type="Proteomes" id="UP001595636">
    <property type="component" value="Unassembled WGS sequence"/>
</dbReference>
<reference evidence="15" key="1">
    <citation type="journal article" date="2019" name="Int. J. Syst. Evol. Microbiol.">
        <title>The Global Catalogue of Microorganisms (GCM) 10K type strain sequencing project: providing services to taxonomists for standard genome sequencing and annotation.</title>
        <authorList>
            <consortium name="The Broad Institute Genomics Platform"/>
            <consortium name="The Broad Institute Genome Sequencing Center for Infectious Disease"/>
            <person name="Wu L."/>
            <person name="Ma J."/>
        </authorList>
    </citation>
    <scope>NUCLEOTIDE SEQUENCE [LARGE SCALE GENOMIC DNA]</scope>
    <source>
        <strain evidence="15">KCTC 42195</strain>
    </source>
</reference>
<evidence type="ECO:0000256" key="1">
    <source>
        <dbReference type="ARBA" id="ARBA00022485"/>
    </source>
</evidence>
<feature type="region of interest" description="Disordered" evidence="13">
    <location>
        <begin position="502"/>
        <end position="530"/>
    </location>
</feature>
<feature type="binding site" evidence="9">
    <location>
        <position position="78"/>
    </location>
    <ligand>
        <name>[4Fe-4S] cluster</name>
        <dbReference type="ChEBI" id="CHEBI:49883"/>
    </ligand>
</feature>
<evidence type="ECO:0000256" key="13">
    <source>
        <dbReference type="SAM" id="MobiDB-lite"/>
    </source>
</evidence>
<comment type="similarity">
    <text evidence="9">Belongs to the class I-like SAM-binding methyltransferase superfamily. RNA M5U methyltransferase family. RlmD subfamily.</text>
</comment>
<gene>
    <name evidence="9 14" type="primary">rlmD</name>
    <name evidence="14" type="ORF">ACFOKJ_06580</name>
</gene>
<dbReference type="InterPro" id="IPR029063">
    <property type="entry name" value="SAM-dependent_MTases_sf"/>
</dbReference>
<keyword evidence="1 9" id="KW-0004">4Fe-4S</keyword>
<dbReference type="PROSITE" id="PS01230">
    <property type="entry name" value="TRMA_1"/>
    <property type="match status" value="1"/>
</dbReference>
<dbReference type="RefSeq" id="WP_390277697.1">
    <property type="nucleotide sequence ID" value="NZ_JBHRYH010000013.1"/>
</dbReference>
<dbReference type="PROSITE" id="PS01231">
    <property type="entry name" value="TRMA_2"/>
    <property type="match status" value="1"/>
</dbReference>
<feature type="binding site" evidence="9">
    <location>
        <position position="69"/>
    </location>
    <ligand>
        <name>[4Fe-4S] cluster</name>
        <dbReference type="ChEBI" id="CHEBI:49883"/>
    </ligand>
</feature>
<dbReference type="Gene3D" id="2.40.50.140">
    <property type="entry name" value="Nucleic acid-binding proteins"/>
    <property type="match status" value="1"/>
</dbReference>
<dbReference type="EC" id="2.1.1.190" evidence="9"/>
<protein>
    <recommendedName>
        <fullName evidence="9">23S rRNA (uracil(1939)-C(5))-methyltransferase RlmD</fullName>
        <ecNumber evidence="9">2.1.1.190</ecNumber>
    </recommendedName>
    <alternativeName>
        <fullName evidence="9">23S rRNA(m5U1939)-methyltransferase</fullName>
    </alternativeName>
</protein>
<name>A0ABV7TSU6_9NEIS</name>
<feature type="binding site" evidence="9 10">
    <location>
        <position position="300"/>
    </location>
    <ligand>
        <name>S-adenosyl-L-methionine</name>
        <dbReference type="ChEBI" id="CHEBI:59789"/>
    </ligand>
</feature>
<dbReference type="PANTHER" id="PTHR11061:SF49">
    <property type="entry name" value="23S RRNA (URACIL(1939)-C(5))-METHYLTRANSFERASE RLMD"/>
    <property type="match status" value="1"/>
</dbReference>
<evidence type="ECO:0000256" key="6">
    <source>
        <dbReference type="ARBA" id="ARBA00022723"/>
    </source>
</evidence>
<dbReference type="InterPro" id="IPR001566">
    <property type="entry name" value="23S_rRNA_MeTrfase_RlmD"/>
</dbReference>
<keyword evidence="4 9" id="KW-0808">Transferase</keyword>
<dbReference type="EMBL" id="JBHRYH010000013">
    <property type="protein sequence ID" value="MFC3625811.1"/>
    <property type="molecule type" value="Genomic_DNA"/>
</dbReference>
<evidence type="ECO:0000256" key="12">
    <source>
        <dbReference type="SAM" id="Coils"/>
    </source>
</evidence>
<keyword evidence="8 9" id="KW-0411">Iron-sulfur</keyword>
<dbReference type="InterPro" id="IPR030391">
    <property type="entry name" value="MeTrfase_TrmA_CS"/>
</dbReference>
<dbReference type="InterPro" id="IPR030390">
    <property type="entry name" value="MeTrfase_TrmA_AS"/>
</dbReference>
<feature type="binding site" evidence="9">
    <location>
        <position position="75"/>
    </location>
    <ligand>
        <name>[4Fe-4S] cluster</name>
        <dbReference type="ChEBI" id="CHEBI:49883"/>
    </ligand>
</feature>
<keyword evidence="7 9" id="KW-0408">Iron</keyword>
<dbReference type="HAMAP" id="MF_01010">
    <property type="entry name" value="23SrRNA_methyltr_RlmD"/>
    <property type="match status" value="1"/>
</dbReference>
<evidence type="ECO:0000256" key="3">
    <source>
        <dbReference type="ARBA" id="ARBA00022603"/>
    </source>
</evidence>
<evidence type="ECO:0000256" key="4">
    <source>
        <dbReference type="ARBA" id="ARBA00022679"/>
    </source>
</evidence>
<dbReference type="PROSITE" id="PS51687">
    <property type="entry name" value="SAM_MT_RNA_M5U"/>
    <property type="match status" value="1"/>
</dbReference>
<feature type="binding site" evidence="9">
    <location>
        <position position="305"/>
    </location>
    <ligand>
        <name>S-adenosyl-L-methionine</name>
        <dbReference type="ChEBI" id="CHEBI:59789"/>
    </ligand>
</feature>
<dbReference type="Pfam" id="PF05958">
    <property type="entry name" value="tRNA_U5-meth_tr"/>
    <property type="match status" value="1"/>
</dbReference>
<dbReference type="Gene3D" id="2.40.50.1070">
    <property type="match status" value="1"/>
</dbReference>
<proteinExistence type="inferred from homology"/>
<evidence type="ECO:0000256" key="5">
    <source>
        <dbReference type="ARBA" id="ARBA00022691"/>
    </source>
</evidence>
<comment type="catalytic activity">
    <reaction evidence="9">
        <text>uridine(1939) in 23S rRNA + S-adenosyl-L-methionine = 5-methyluridine(1939) in 23S rRNA + S-adenosyl-L-homocysteine + H(+)</text>
        <dbReference type="Rhea" id="RHEA:42908"/>
        <dbReference type="Rhea" id="RHEA-COMP:10278"/>
        <dbReference type="Rhea" id="RHEA-COMP:10279"/>
        <dbReference type="ChEBI" id="CHEBI:15378"/>
        <dbReference type="ChEBI" id="CHEBI:57856"/>
        <dbReference type="ChEBI" id="CHEBI:59789"/>
        <dbReference type="ChEBI" id="CHEBI:65315"/>
        <dbReference type="ChEBI" id="CHEBI:74447"/>
        <dbReference type="EC" id="2.1.1.190"/>
    </reaction>
</comment>
<feature type="binding site" evidence="9">
    <location>
        <position position="157"/>
    </location>
    <ligand>
        <name>[4Fe-4S] cluster</name>
        <dbReference type="ChEBI" id="CHEBI:49883"/>
    </ligand>
</feature>
<evidence type="ECO:0000256" key="2">
    <source>
        <dbReference type="ARBA" id="ARBA00022552"/>
    </source>
</evidence>
<dbReference type="InterPro" id="IPR012340">
    <property type="entry name" value="NA-bd_OB-fold"/>
</dbReference>
<feature type="active site" description="Nucleophile" evidence="9 10">
    <location>
        <position position="397"/>
    </location>
</feature>
<dbReference type="Gene3D" id="3.40.50.150">
    <property type="entry name" value="Vaccinia Virus protein VP39"/>
    <property type="match status" value="1"/>
</dbReference>
<dbReference type="InterPro" id="IPR010280">
    <property type="entry name" value="U5_MeTrfase_fam"/>
</dbReference>
<keyword evidence="15" id="KW-1185">Reference proteome</keyword>
<sequence>MTQQQLAHIESLDHEGRGVAHVEGKTIFIEGALPYETVSYSSFRKKPSYESAVAVDIIKDSYMRATPACPHFGVCGGCSMQHVEFSAQVAIKQRVLEDNLSRLGKVRPQVVMPPIAGPAWGYRHRARLSARLVEKKGGVLVGFHEKRSSFIADMRECHVLPKHISDLIVPLREMIIKLSINNRMPQVEVAVGAEVDILVFRNMDAITDADFDILKKFSDQHSQPKRPLQIWLQPKGPETCYPIYPLDAPKLTYRLRDFSVEMPYYPTEFTQVNPEINNVMVSRALRLLEPKAGERIADMFCGIGNFTLPIARSGADVHGMEGSEALVKRAVENATHNQLQHKVSYEMANLFEVTEESFAALGKFDKMLIDPPRDGAIQLVKAITEETAPQRIVYVSCNPSTLARDAGVLVHTKGYTLKSAGIVNMFPHTAHVESVAWFEKTGPCKTKAELEAMEAEEEAQRAAAREIAIAARLEREATLAEQQAAEKAERLAAKAARTAEFHARTQANADKRAAYEARQAEAGSSEPQGE</sequence>
<feature type="binding site" evidence="9 10">
    <location>
        <position position="370"/>
    </location>
    <ligand>
        <name>S-adenosyl-L-methionine</name>
        <dbReference type="ChEBI" id="CHEBI:59789"/>
    </ligand>
</feature>
<evidence type="ECO:0000256" key="9">
    <source>
        <dbReference type="HAMAP-Rule" id="MF_01010"/>
    </source>
</evidence>
<feature type="binding site" evidence="9 10">
    <location>
        <position position="321"/>
    </location>
    <ligand>
        <name>S-adenosyl-L-methionine</name>
        <dbReference type="ChEBI" id="CHEBI:59789"/>
    </ligand>
</feature>
<dbReference type="NCBIfam" id="NF009639">
    <property type="entry name" value="PRK13168.1"/>
    <property type="match status" value="1"/>
</dbReference>
<comment type="caution">
    <text evidence="14">The sequence shown here is derived from an EMBL/GenBank/DDBJ whole genome shotgun (WGS) entry which is preliminary data.</text>
</comment>
<evidence type="ECO:0000313" key="15">
    <source>
        <dbReference type="Proteomes" id="UP001595636"/>
    </source>
</evidence>
<dbReference type="SUPFAM" id="SSF53335">
    <property type="entry name" value="S-adenosyl-L-methionine-dependent methyltransferases"/>
    <property type="match status" value="1"/>
</dbReference>
<dbReference type="PANTHER" id="PTHR11061">
    <property type="entry name" value="RNA M5U METHYLTRANSFERASE"/>
    <property type="match status" value="1"/>
</dbReference>
<feature type="coiled-coil region" evidence="12">
    <location>
        <begin position="445"/>
        <end position="490"/>
    </location>
</feature>
<dbReference type="NCBIfam" id="TIGR00479">
    <property type="entry name" value="rumA"/>
    <property type="match status" value="1"/>
</dbReference>
<feature type="binding site" evidence="9">
    <location>
        <position position="349"/>
    </location>
    <ligand>
        <name>S-adenosyl-L-methionine</name>
        <dbReference type="ChEBI" id="CHEBI:59789"/>
    </ligand>
</feature>
<keyword evidence="6 9" id="KW-0479">Metal-binding</keyword>
<evidence type="ECO:0000313" key="14">
    <source>
        <dbReference type="EMBL" id="MFC3625811.1"/>
    </source>
</evidence>
<dbReference type="SUPFAM" id="SSF50249">
    <property type="entry name" value="Nucleic acid-binding proteins"/>
    <property type="match status" value="1"/>
</dbReference>
<evidence type="ECO:0000256" key="7">
    <source>
        <dbReference type="ARBA" id="ARBA00023004"/>
    </source>
</evidence>
<evidence type="ECO:0000256" key="10">
    <source>
        <dbReference type="PROSITE-ProRule" id="PRU01024"/>
    </source>
</evidence>
<dbReference type="GO" id="GO:0032259">
    <property type="term" value="P:methylation"/>
    <property type="evidence" value="ECO:0007669"/>
    <property type="project" value="UniProtKB-KW"/>
</dbReference>
<keyword evidence="3 9" id="KW-0489">Methyltransferase</keyword>
<evidence type="ECO:0000256" key="11">
    <source>
        <dbReference type="PROSITE-ProRule" id="PRU10015"/>
    </source>
</evidence>
<accession>A0ABV7TSU6</accession>
<feature type="compositionally biased region" description="Basic and acidic residues" evidence="13">
    <location>
        <begin position="502"/>
        <end position="519"/>
    </location>
</feature>
<keyword evidence="5 9" id="KW-0949">S-adenosyl-L-methionine</keyword>
<keyword evidence="12" id="KW-0175">Coiled coil</keyword>
<keyword evidence="2 9" id="KW-0698">rRNA processing</keyword>
<evidence type="ECO:0000256" key="8">
    <source>
        <dbReference type="ARBA" id="ARBA00023014"/>
    </source>
</evidence>